<dbReference type="InterPro" id="IPR018958">
    <property type="entry name" value="Knr4/Smi1-like_dom"/>
</dbReference>
<dbReference type="EMBL" id="CP042437">
    <property type="protein sequence ID" value="QEC75685.1"/>
    <property type="molecule type" value="Genomic_DNA"/>
</dbReference>
<dbReference type="Pfam" id="PF09346">
    <property type="entry name" value="SMI1_KNR4"/>
    <property type="match status" value="1"/>
</dbReference>
<accession>A0A5B8VYH1</accession>
<dbReference type="KEGG" id="mgk:FSB76_06880"/>
<dbReference type="AlphaFoldDB" id="A0A5B8VYH1"/>
<feature type="domain" description="Knr4/Smi1-like" evidence="1">
    <location>
        <begin position="22"/>
        <end position="136"/>
    </location>
</feature>
<reference evidence="2 3" key="1">
    <citation type="journal article" date="2013" name="J. Microbiol.">
        <title>Mucilaginibacter ginsenosidivorax sp. nov., with ginsenoside converting activity isolated from sediment.</title>
        <authorList>
            <person name="Kim J.K."/>
            <person name="Choi T.E."/>
            <person name="Liu Q.M."/>
            <person name="Park H.Y."/>
            <person name="Yi T.H."/>
            <person name="Yoon M.H."/>
            <person name="Kim S.C."/>
            <person name="Im W.T."/>
        </authorList>
    </citation>
    <scope>NUCLEOTIDE SEQUENCE [LARGE SCALE GENOMIC DNA]</scope>
    <source>
        <strain evidence="2 3">KHI28</strain>
    </source>
</reference>
<sequence>MNKSSLKSIWEAPIYLPYLQPTLTDEMVKEAENLIGFRLPYEYVNLLKIQNGGYIRYTLKNTPHSVIAGIGLNYPSITDFEWFRSYDDYMSFSLEGLFPFDGDGHWNLCLDYRKNNLEPEITYIDTESDFEELIASNFSCYLNMLEIEVEDEYIIQLALSIEYTITQISNITNIKFEEPDYFAHGYAVYRGMFNGSWVWVSPNKVPRGFIRETEDRYEELKTQMEGTALRFPEVPENSVIINISDETQGAQLINKLIENGLSINKLKDLI</sequence>
<protein>
    <submittedName>
        <fullName evidence="2">SMI1/KNR4 family protein</fullName>
    </submittedName>
</protein>
<evidence type="ECO:0000313" key="3">
    <source>
        <dbReference type="Proteomes" id="UP000321362"/>
    </source>
</evidence>
<keyword evidence="3" id="KW-1185">Reference proteome</keyword>
<dbReference type="SMART" id="SM00860">
    <property type="entry name" value="SMI1_KNR4"/>
    <property type="match status" value="1"/>
</dbReference>
<proteinExistence type="predicted"/>
<dbReference type="Proteomes" id="UP000321362">
    <property type="component" value="Chromosome"/>
</dbReference>
<dbReference type="Gene3D" id="3.40.1580.10">
    <property type="entry name" value="SMI1/KNR4-like"/>
    <property type="match status" value="1"/>
</dbReference>
<evidence type="ECO:0000259" key="1">
    <source>
        <dbReference type="SMART" id="SM00860"/>
    </source>
</evidence>
<gene>
    <name evidence="2" type="ORF">FSB76_06880</name>
</gene>
<dbReference type="SUPFAM" id="SSF160631">
    <property type="entry name" value="SMI1/KNR4-like"/>
    <property type="match status" value="1"/>
</dbReference>
<dbReference type="InterPro" id="IPR037883">
    <property type="entry name" value="Knr4/Smi1-like_sf"/>
</dbReference>
<name>A0A5B8VYH1_9SPHI</name>
<dbReference type="RefSeq" id="WP_147052896.1">
    <property type="nucleotide sequence ID" value="NZ_CP042437.1"/>
</dbReference>
<evidence type="ECO:0000313" key="2">
    <source>
        <dbReference type="EMBL" id="QEC75685.1"/>
    </source>
</evidence>
<organism evidence="2 3">
    <name type="scientific">Mucilaginibacter ginsenosidivorax</name>
    <dbReference type="NCBI Taxonomy" id="862126"/>
    <lineage>
        <taxon>Bacteria</taxon>
        <taxon>Pseudomonadati</taxon>
        <taxon>Bacteroidota</taxon>
        <taxon>Sphingobacteriia</taxon>
        <taxon>Sphingobacteriales</taxon>
        <taxon>Sphingobacteriaceae</taxon>
        <taxon>Mucilaginibacter</taxon>
    </lineage>
</organism>
<dbReference type="OrthoDB" id="4827574at2"/>